<evidence type="ECO:0000313" key="3">
    <source>
        <dbReference type="Proteomes" id="UP001189429"/>
    </source>
</evidence>
<protein>
    <submittedName>
        <fullName evidence="2">Uncharacterized protein</fullName>
    </submittedName>
</protein>
<dbReference type="SUPFAM" id="SSF56672">
    <property type="entry name" value="DNA/RNA polymerases"/>
    <property type="match status" value="1"/>
</dbReference>
<dbReference type="EMBL" id="CAUYUJ010022170">
    <property type="protein sequence ID" value="CAK0909282.1"/>
    <property type="molecule type" value="Genomic_DNA"/>
</dbReference>
<comment type="caution">
    <text evidence="2">The sequence shown here is derived from an EMBL/GenBank/DDBJ whole genome shotgun (WGS) entry which is preliminary data.</text>
</comment>
<dbReference type="InterPro" id="IPR043502">
    <property type="entry name" value="DNA/RNA_pol_sf"/>
</dbReference>
<gene>
    <name evidence="2" type="ORF">PCOR1329_LOCUS83736</name>
</gene>
<feature type="region of interest" description="Disordered" evidence="1">
    <location>
        <begin position="1312"/>
        <end position="1331"/>
    </location>
</feature>
<keyword evidence="3" id="KW-1185">Reference proteome</keyword>
<organism evidence="2 3">
    <name type="scientific">Prorocentrum cordatum</name>
    <dbReference type="NCBI Taxonomy" id="2364126"/>
    <lineage>
        <taxon>Eukaryota</taxon>
        <taxon>Sar</taxon>
        <taxon>Alveolata</taxon>
        <taxon>Dinophyceae</taxon>
        <taxon>Prorocentrales</taxon>
        <taxon>Prorocentraceae</taxon>
        <taxon>Prorocentrum</taxon>
    </lineage>
</organism>
<sequence>MPRPCALAVLATPCVAGVWRLFLERPGLALEGFSWLAEFALGSARRRRERTADLETARDADPAGLLPEAEVCTPCPAPERCEELAVAGACDCGGVSCEARECSPCPVPERCPEFTGPPWEQECQEVPLLASEDESELTSVSWWRLCLGAATTFLSLGNMALADRTTPLPGHTFAVFFEGDSWGHERVLVWPLSASCWLIYAANGDFYAEDTALHDKVVALKSLGERPAGLEAESIVQFDGPIQRGEFLDLMESAQRHVSSLGDQRGLPDWPAPTRWITAEGMLEAAPRPRRLVGRGRLPMPGPPLPLTAAARARSGPGGDLRGDLFGAALSRAEAGGAPAVVWRVAEPGLEIGDVGTEVAPRLLAFAGRVHGVAVTDAGMEVPVIGVDPDMSLEDFRAQRLALFSPPTPRGAPTAAVELDADPVAAFRREAGGREAGVAGVGSPLEERRVAATAAGAEEASADVRVLAVDWDSQGERHKDWKMVCGESASHSFRDWPLDGPCTTLSVMKHIDRFGPMPTSWLEAWARRKHMSPSDRAFHELRVLAESFEMFGCYDQVNMPCLAGIEVLMRRFQTIIEAHAVPGAKPNYSMAGVYSGTAMLEDAVAPDLRVYGAKRLKEKVLEGSVHRGGLTLKHVEDGEDDDTGAAGSAGAPAGPKGGGGRGTGKPKMKEEAARVLLRGHLGYDAEETHATVVPYEFGSVSLPDHVHDAADVTEVLGAEDRLIIEGWQKSMMRSTDEFRQLNEWLGDIKPFWDKRLSRNQKAYRQFILDLDRPGLIKWTADPIEHAGLFFVGKKDKSLRLIIDARRGNRRFRAPPHTDLITSDGLSRIECEPGFSADPSCCFTLGVGDVENCFHRLRLPEGMHRCFALRPIAAKYTPLRDDMALNAAVYPCLASFPMGFTWSLWVAQKCSETVLNQVHQLGPGRRITDHTEPVVLRKGAETQYTLYVDNLDVFGSSEAPVQIALGAGCEALGSVGLKTHEHELMAGGGETLGCVLDGRLLETRVTEKRRWRIDGAFRWALRRRRLSGKQLERLVGHATFVSLLDRTALSVFNACYAFMHRHGENMAVVWPTVRLELQAFIGLLPLVRAPWDARWCETIVATDASLEGWGHCRCALTAKAVALIGRTSEVSRFRRVHDVGAREAASAALYPLDEAGEKYRQTPFIDSASFVDIGEALPSSSGEEVWMIDSLFPEVPFGEGGVFSAWGCITEKDLISPWRVTGKGRWKFGERILELEARALVLGLESLIAEGVRDSRNLFLVDNMAIVLSFARGRAPGLTAPALLGPRPAPKLEMLSAEEAVPAGGADGLDRDAASAALESSDSDDLDETTVARSKRRRTKYLLAARHSMDQLSTLLESEAVQPKTRNYYHLLVSRFSTWAKLRRLQLLPPCRLDGTLCIHMTELFLSGRQANVGEKLLAGVLHILPEFGKVGHLSLPRAWRAVKGWRRLRPGRSRHPMPLCVWAAVCHWLIEQGKRHEAAAILLALMRYLRPSELLSVRRGQLMAPVGGVSRHWSLLVVPEELDVPTKVGTLDDSLLLDMRELKWLDAVWGELRTRPATERAFPFTYPDLLADVQAAGATLGLKLVPYQLRHSGASHDTLRELRSLQEAKVDLGNATLDAALDLARAAQSAGTSRRWHKMVS</sequence>
<name>A0ABN9Y9C0_9DINO</name>
<proteinExistence type="predicted"/>
<feature type="compositionally biased region" description="Low complexity" evidence="1">
    <location>
        <begin position="644"/>
        <end position="654"/>
    </location>
</feature>
<evidence type="ECO:0000313" key="2">
    <source>
        <dbReference type="EMBL" id="CAK0909282.1"/>
    </source>
</evidence>
<reference evidence="2" key="1">
    <citation type="submission" date="2023-10" db="EMBL/GenBank/DDBJ databases">
        <authorList>
            <person name="Chen Y."/>
            <person name="Shah S."/>
            <person name="Dougan E. K."/>
            <person name="Thang M."/>
            <person name="Chan C."/>
        </authorList>
    </citation>
    <scope>NUCLEOTIDE SEQUENCE [LARGE SCALE GENOMIC DNA]</scope>
</reference>
<evidence type="ECO:0000256" key="1">
    <source>
        <dbReference type="SAM" id="MobiDB-lite"/>
    </source>
</evidence>
<feature type="region of interest" description="Disordered" evidence="1">
    <location>
        <begin position="631"/>
        <end position="669"/>
    </location>
</feature>
<accession>A0ABN9Y9C0</accession>
<dbReference type="Proteomes" id="UP001189429">
    <property type="component" value="Unassembled WGS sequence"/>
</dbReference>